<dbReference type="InterPro" id="IPR025156">
    <property type="entry name" value="RNase_M5_C"/>
</dbReference>
<dbReference type="Proteomes" id="UP001529340">
    <property type="component" value="Unassembled WGS sequence"/>
</dbReference>
<dbReference type="PROSITE" id="PS50880">
    <property type="entry name" value="TOPRIM"/>
    <property type="match status" value="1"/>
</dbReference>
<evidence type="ECO:0000256" key="4">
    <source>
        <dbReference type="ARBA" id="ARBA00022722"/>
    </source>
</evidence>
<keyword evidence="9" id="KW-0460">Magnesium</keyword>
<keyword evidence="3 11" id="KW-0698">rRNA processing</keyword>
<sequence length="180" mass="20440">MKIKEVIVVEGRHDTSVLQQYFDCDTIETNGLSLSEETLRLIEEARDRCGVIIFTDPDHPGETIRRRINEAVKGCKNAYIAKNKAKTPRKVGVEHARRKDLEEALQHCFTYTETPAVTMTMEDMLELGLQGRADSARRREWLGMCYHLGKPNAKTLLKRLNLLQVDAQEVRAQLAKGGFA</sequence>
<keyword evidence="2 11" id="KW-0690">Ribosome biogenesis</keyword>
<comment type="subcellular location">
    <subcellularLocation>
        <location evidence="11">Cytoplasm</location>
    </subcellularLocation>
</comment>
<gene>
    <name evidence="11 14" type="primary">rnmV</name>
    <name evidence="14" type="ORF">QUV96_05410</name>
</gene>
<dbReference type="PANTHER" id="PTHR39156:SF2">
    <property type="entry name" value="DNA PRIMASE (BACTERIAL TYPE) AND SMALL PRIMASE-LIKE PROTEINS"/>
    <property type="match status" value="1"/>
</dbReference>
<evidence type="ECO:0000259" key="13">
    <source>
        <dbReference type="PROSITE" id="PS50880"/>
    </source>
</evidence>
<evidence type="ECO:0000256" key="1">
    <source>
        <dbReference type="ARBA" id="ARBA00022490"/>
    </source>
</evidence>
<proteinExistence type="inferred from homology"/>
<keyword evidence="5" id="KW-0479">Metal-binding</keyword>
<evidence type="ECO:0000256" key="12">
    <source>
        <dbReference type="NCBIfam" id="TIGR00334"/>
    </source>
</evidence>
<feature type="domain" description="Toprim" evidence="13">
    <location>
        <begin position="4"/>
        <end position="88"/>
    </location>
</feature>
<dbReference type="SMART" id="SM00493">
    <property type="entry name" value="TOPRIM"/>
    <property type="match status" value="1"/>
</dbReference>
<dbReference type="InterPro" id="IPR006171">
    <property type="entry name" value="TOPRIM_dom"/>
</dbReference>
<evidence type="ECO:0000256" key="10">
    <source>
        <dbReference type="ARBA" id="ARBA00022884"/>
    </source>
</evidence>
<keyword evidence="7 11" id="KW-0255">Endonuclease</keyword>
<evidence type="ECO:0000256" key="11">
    <source>
        <dbReference type="HAMAP-Rule" id="MF_01469"/>
    </source>
</evidence>
<dbReference type="HAMAP" id="MF_01469">
    <property type="entry name" value="RNase_M5"/>
    <property type="match status" value="1"/>
</dbReference>
<keyword evidence="15" id="KW-1185">Reference proteome</keyword>
<keyword evidence="1 11" id="KW-0963">Cytoplasm</keyword>
<evidence type="ECO:0000256" key="2">
    <source>
        <dbReference type="ARBA" id="ARBA00022517"/>
    </source>
</evidence>
<comment type="similarity">
    <text evidence="11">Belongs to the ribonuclease M5 family.</text>
</comment>
<keyword evidence="6 11" id="KW-0699">rRNA-binding</keyword>
<reference evidence="14" key="1">
    <citation type="submission" date="2023-06" db="EMBL/GenBank/DDBJ databases">
        <title>Identification and characterization of horizontal gene transfer across gut microbiota members of farm animals based on homology search.</title>
        <authorList>
            <person name="Schwarzerova J."/>
            <person name="Nykrynova M."/>
            <person name="Jureckova K."/>
            <person name="Cejkova D."/>
            <person name="Rychlik I."/>
        </authorList>
    </citation>
    <scope>NUCLEOTIDE SEQUENCE</scope>
    <source>
        <strain evidence="14">ET39</strain>
    </source>
</reference>
<keyword evidence="10 11" id="KW-0694">RNA-binding</keyword>
<dbReference type="SUPFAM" id="SSF110455">
    <property type="entry name" value="Toprim domain"/>
    <property type="match status" value="1"/>
</dbReference>
<comment type="function">
    <text evidence="11">Required for correct processing of both the 5' and 3' ends of 5S rRNA precursor. Cleaves both sides of a double-stranded region yielding mature 5S rRNA in one step.</text>
</comment>
<comment type="catalytic activity">
    <reaction evidence="11">
        <text>Endonucleolytic cleavage of RNA, removing 21 and 42 nucleotides, respectively, from the 5'- and 3'-termini of a 5S-rRNA precursor.</text>
        <dbReference type="EC" id="3.1.26.8"/>
    </reaction>
</comment>
<dbReference type="InterPro" id="IPR034141">
    <property type="entry name" value="TOPRIM_RNase_M5-like"/>
</dbReference>
<keyword evidence="4 11" id="KW-0540">Nuclease</keyword>
<evidence type="ECO:0000256" key="3">
    <source>
        <dbReference type="ARBA" id="ARBA00022552"/>
    </source>
</evidence>
<dbReference type="EC" id="3.1.26.8" evidence="11 12"/>
<evidence type="ECO:0000313" key="15">
    <source>
        <dbReference type="Proteomes" id="UP001529340"/>
    </source>
</evidence>
<dbReference type="CDD" id="cd01027">
    <property type="entry name" value="TOPRIM_RNase_M5_like"/>
    <property type="match status" value="1"/>
</dbReference>
<keyword evidence="8 11" id="KW-0378">Hydrolase</keyword>
<name>A0ABT7UBV2_9FIRM</name>
<evidence type="ECO:0000256" key="6">
    <source>
        <dbReference type="ARBA" id="ARBA00022730"/>
    </source>
</evidence>
<dbReference type="PANTHER" id="PTHR39156">
    <property type="entry name" value="RIBONUCLEASE M5"/>
    <property type="match status" value="1"/>
</dbReference>
<evidence type="ECO:0000256" key="9">
    <source>
        <dbReference type="ARBA" id="ARBA00022842"/>
    </source>
</evidence>
<evidence type="ECO:0000256" key="7">
    <source>
        <dbReference type="ARBA" id="ARBA00022759"/>
    </source>
</evidence>
<reference evidence="14" key="2">
    <citation type="submission" date="2023-06" db="EMBL/GenBank/DDBJ databases">
        <authorList>
            <person name="Zeman M."/>
            <person name="Kubasova T."/>
            <person name="Jahodarova E."/>
            <person name="Nykrynova M."/>
            <person name="Rychlik I."/>
        </authorList>
    </citation>
    <scope>NUCLEOTIDE SEQUENCE</scope>
    <source>
        <strain evidence="14">ET39</strain>
    </source>
</reference>
<dbReference type="Gene3D" id="3.40.1360.10">
    <property type="match status" value="1"/>
</dbReference>
<dbReference type="InterPro" id="IPR004466">
    <property type="entry name" value="RNase_M5"/>
</dbReference>
<accession>A0ABT7UBV2</accession>
<dbReference type="NCBIfam" id="TIGR00334">
    <property type="entry name" value="5S_RNA_mat_M5"/>
    <property type="match status" value="1"/>
</dbReference>
<dbReference type="Pfam" id="PF01751">
    <property type="entry name" value="Toprim"/>
    <property type="match status" value="1"/>
</dbReference>
<dbReference type="GO" id="GO:0043822">
    <property type="term" value="F:ribonuclease M5 activity"/>
    <property type="evidence" value="ECO:0007669"/>
    <property type="project" value="UniProtKB-EC"/>
</dbReference>
<evidence type="ECO:0000313" key="14">
    <source>
        <dbReference type="EMBL" id="MDM8157074.1"/>
    </source>
</evidence>
<organism evidence="14 15">
    <name type="scientific">Amedibacillus dolichus</name>
    <dbReference type="NCBI Taxonomy" id="31971"/>
    <lineage>
        <taxon>Bacteria</taxon>
        <taxon>Bacillati</taxon>
        <taxon>Bacillota</taxon>
        <taxon>Erysipelotrichia</taxon>
        <taxon>Erysipelotrichales</taxon>
        <taxon>Erysipelotrichaceae</taxon>
        <taxon>Amedibacillus</taxon>
    </lineage>
</organism>
<comment type="caution">
    <text evidence="14">The sequence shown here is derived from an EMBL/GenBank/DDBJ whole genome shotgun (WGS) entry which is preliminary data.</text>
</comment>
<protein>
    <recommendedName>
        <fullName evidence="11 12">Ribonuclease M5</fullName>
        <ecNumber evidence="11 12">3.1.26.8</ecNumber>
    </recommendedName>
    <alternativeName>
        <fullName evidence="11">RNase M5</fullName>
    </alternativeName>
    <alternativeName>
        <fullName evidence="11">Ribosomal RNA terminal maturase M5</fullName>
    </alternativeName>
</protein>
<evidence type="ECO:0000256" key="8">
    <source>
        <dbReference type="ARBA" id="ARBA00022801"/>
    </source>
</evidence>
<dbReference type="Pfam" id="PF13331">
    <property type="entry name" value="DUF4093"/>
    <property type="match status" value="1"/>
</dbReference>
<evidence type="ECO:0000256" key="5">
    <source>
        <dbReference type="ARBA" id="ARBA00022723"/>
    </source>
</evidence>
<dbReference type="RefSeq" id="WP_289607536.1">
    <property type="nucleotide sequence ID" value="NZ_JAUDCG010000018.1"/>
</dbReference>
<dbReference type="EMBL" id="JAUDCG010000018">
    <property type="protein sequence ID" value="MDM8157074.1"/>
    <property type="molecule type" value="Genomic_DNA"/>
</dbReference>